<evidence type="ECO:0000256" key="5">
    <source>
        <dbReference type="ARBA" id="ARBA00023242"/>
    </source>
</evidence>
<dbReference type="AlphaFoldDB" id="A0A0M3I9A7"/>
<keyword evidence="7" id="KW-1185">Reference proteome</keyword>
<evidence type="ECO:0000256" key="1">
    <source>
        <dbReference type="ARBA" id="ARBA00004123"/>
    </source>
</evidence>
<dbReference type="Proteomes" id="UP000036681">
    <property type="component" value="Unplaced"/>
</dbReference>
<evidence type="ECO:0000313" key="8">
    <source>
        <dbReference type="WBParaSite" id="ALUE_0001402101-mRNA-1"/>
    </source>
</evidence>
<dbReference type="GO" id="GO:0016592">
    <property type="term" value="C:mediator complex"/>
    <property type="evidence" value="ECO:0007669"/>
    <property type="project" value="InterPro"/>
</dbReference>
<sequence length="187" mass="20809">MGGPNVGGGSSGTSHQQITSLLHQSFKNPNWPPNFLNADNVLDYFCDPSNVFYDVSSCNQHLRMQNLNRPLRECLHINQKILLARILPVLEKSGYMGGPNVGGGSSGTSHQQITSLLHQSFKNPNWPPNFLNADNVLDYFCDPSNVFYDVSSCNQHLRMQNLNRPLRECLQSMQGIQFAVVGANHPL</sequence>
<dbReference type="InterPro" id="IPR007018">
    <property type="entry name" value="Mediator_Med6"/>
</dbReference>
<organism evidence="7 8">
    <name type="scientific">Ascaris lumbricoides</name>
    <name type="common">Giant roundworm</name>
    <dbReference type="NCBI Taxonomy" id="6252"/>
    <lineage>
        <taxon>Eukaryota</taxon>
        <taxon>Metazoa</taxon>
        <taxon>Ecdysozoa</taxon>
        <taxon>Nematoda</taxon>
        <taxon>Chromadorea</taxon>
        <taxon>Rhabditida</taxon>
        <taxon>Spirurina</taxon>
        <taxon>Ascaridomorpha</taxon>
        <taxon>Ascaridoidea</taxon>
        <taxon>Ascarididae</taxon>
        <taxon>Ascaris</taxon>
    </lineage>
</organism>
<comment type="similarity">
    <text evidence="2 6">Belongs to the Mediator complex subunit 6 family.</text>
</comment>
<dbReference type="GO" id="GO:0003712">
    <property type="term" value="F:transcription coregulator activity"/>
    <property type="evidence" value="ECO:0007669"/>
    <property type="project" value="InterPro"/>
</dbReference>
<accession>A0A0M3I9A7</accession>
<comment type="subcellular location">
    <subcellularLocation>
        <location evidence="1 6">Nucleus</location>
    </subcellularLocation>
</comment>
<reference evidence="8" key="1">
    <citation type="submission" date="2017-02" db="UniProtKB">
        <authorList>
            <consortium name="WormBaseParasite"/>
        </authorList>
    </citation>
    <scope>IDENTIFICATION</scope>
</reference>
<protein>
    <recommendedName>
        <fullName evidence="6">Mediator of RNA polymerase II transcription subunit 6</fullName>
    </recommendedName>
    <alternativeName>
        <fullName evidence="6">Mediator complex subunit 6</fullName>
    </alternativeName>
</protein>
<name>A0A0M3I9A7_ASCLU</name>
<dbReference type="PANTHER" id="PTHR13104">
    <property type="entry name" value="MED-6-RELATED"/>
    <property type="match status" value="1"/>
</dbReference>
<keyword evidence="6" id="KW-0010">Activator</keyword>
<dbReference type="GO" id="GO:0006357">
    <property type="term" value="P:regulation of transcription by RNA polymerase II"/>
    <property type="evidence" value="ECO:0007669"/>
    <property type="project" value="InterPro"/>
</dbReference>
<evidence type="ECO:0000313" key="7">
    <source>
        <dbReference type="Proteomes" id="UP000036681"/>
    </source>
</evidence>
<dbReference type="InterPro" id="IPR038566">
    <property type="entry name" value="Mediator_Med6_sf"/>
</dbReference>
<keyword evidence="4 6" id="KW-0804">Transcription</keyword>
<comment type="function">
    <text evidence="6">Component of the Mediator complex, a coactivator involved in the regulated transcription of nearly all RNA polymerase II-dependent genes. Mediator functions as a bridge to convey information from gene-specific regulatory proteins to the basal RNA polymerase II transcription machinery. Mediator is recruited to promoters by direct interactions with regulatory proteins and serves as a scaffold for the assembly of a functional preinitiation complex with RNA polymerase II and the general transcription factors.</text>
</comment>
<proteinExistence type="inferred from homology"/>
<evidence type="ECO:0000256" key="2">
    <source>
        <dbReference type="ARBA" id="ARBA00007526"/>
    </source>
</evidence>
<evidence type="ECO:0000256" key="3">
    <source>
        <dbReference type="ARBA" id="ARBA00023015"/>
    </source>
</evidence>
<keyword evidence="5 6" id="KW-0539">Nucleus</keyword>
<gene>
    <name evidence="6" type="primary">MED6</name>
</gene>
<evidence type="ECO:0000256" key="6">
    <source>
        <dbReference type="RuleBase" id="RU364143"/>
    </source>
</evidence>
<dbReference type="Pfam" id="PF04934">
    <property type="entry name" value="Med6"/>
    <property type="match status" value="2"/>
</dbReference>
<dbReference type="WBParaSite" id="ALUE_0001402101-mRNA-1">
    <property type="protein sequence ID" value="ALUE_0001402101-mRNA-1"/>
    <property type="gene ID" value="ALUE_0001402101"/>
</dbReference>
<keyword evidence="3 6" id="KW-0805">Transcription regulation</keyword>
<comment type="subunit">
    <text evidence="6">Component of the Mediator complex.</text>
</comment>
<evidence type="ECO:0000256" key="4">
    <source>
        <dbReference type="ARBA" id="ARBA00023163"/>
    </source>
</evidence>
<dbReference type="Gene3D" id="3.10.450.580">
    <property type="entry name" value="Mediator complex, subunit Med6"/>
    <property type="match status" value="2"/>
</dbReference>